<organism evidence="5">
    <name type="scientific">Siphoviridae sp. ct7aK2</name>
    <dbReference type="NCBI Taxonomy" id="2825351"/>
    <lineage>
        <taxon>Viruses</taxon>
        <taxon>Duplodnaviria</taxon>
        <taxon>Heunggongvirae</taxon>
        <taxon>Uroviricota</taxon>
        <taxon>Caudoviricetes</taxon>
    </lineage>
</organism>
<name>A0A8S5U9A8_9CAUD</name>
<dbReference type="InterPro" id="IPR006944">
    <property type="entry name" value="Phage/GTA_portal"/>
</dbReference>
<keyword evidence="2" id="KW-1162">Viral penetration into host cytoplasm</keyword>
<feature type="compositionally biased region" description="Basic and acidic residues" evidence="4">
    <location>
        <begin position="399"/>
        <end position="411"/>
    </location>
</feature>
<dbReference type="EMBL" id="BK016044">
    <property type="protein sequence ID" value="DAF91045.1"/>
    <property type="molecule type" value="Genomic_DNA"/>
</dbReference>
<evidence type="ECO:0000256" key="1">
    <source>
        <dbReference type="ARBA" id="ARBA00022950"/>
    </source>
</evidence>
<evidence type="ECO:0000256" key="4">
    <source>
        <dbReference type="SAM" id="MobiDB-lite"/>
    </source>
</evidence>
<evidence type="ECO:0000256" key="3">
    <source>
        <dbReference type="ARBA" id="ARBA00023219"/>
    </source>
</evidence>
<evidence type="ECO:0000256" key="2">
    <source>
        <dbReference type="ARBA" id="ARBA00023009"/>
    </source>
</evidence>
<keyword evidence="2" id="KW-1171">Viral genome ejection through host cell envelope</keyword>
<dbReference type="NCBIfam" id="TIGR01537">
    <property type="entry name" value="portal_HK97"/>
    <property type="match status" value="1"/>
</dbReference>
<dbReference type="InterPro" id="IPR006427">
    <property type="entry name" value="Portal_HK97"/>
</dbReference>
<evidence type="ECO:0000313" key="5">
    <source>
        <dbReference type="EMBL" id="DAF91045.1"/>
    </source>
</evidence>
<dbReference type="Pfam" id="PF04860">
    <property type="entry name" value="Phage_portal"/>
    <property type="match status" value="1"/>
</dbReference>
<sequence length="411" mass="46592">MELNFNLKLSNPFKRSISEAENQNTEQVDNGRMTFDSMSMINGIGPDIPLNTAMKFTAVFAAMRLRAECVASLPKTLTEKIESGKVEALNHPLYKLIKYCPNGYMNVFSFWEYTNSCLDGWGNAYVLIKRSSSAIPVELLPIHPSFVYVTLSKGKKWFRISGSKGNDGIYSDDDMLHFFALSIDGIRGVNPITYNSPAIKSGLSATAFGNDFFEKGGNIKAVLENDKSMGVKDFQIFQEKFNGNSNHETALLDGGWKYKAVGIAPEAAQMILTRTLAIQDIARIFNVPPHLLAELSRATFSNIEHQDIQFIKYSMRATLKRYEVELEHKLLFDKELGKVEMKFNIDGFLRGDMKSRSAFYHNAILDGWLNRNEVREMENRNKVDGLDEYLYPSNQNITGKEETEEKEKDNE</sequence>
<accession>A0A8S5U9A8</accession>
<feature type="region of interest" description="Disordered" evidence="4">
    <location>
        <begin position="390"/>
        <end position="411"/>
    </location>
</feature>
<protein>
    <submittedName>
        <fullName evidence="5">Portal protein</fullName>
    </submittedName>
</protein>
<keyword evidence="2" id="KW-1160">Virus entry into host cell</keyword>
<proteinExistence type="predicted"/>
<keyword evidence="3" id="KW-0231">Viral genome packaging</keyword>
<reference evidence="5" key="1">
    <citation type="journal article" date="2021" name="Proc. Natl. Acad. Sci. U.S.A.">
        <title>A Catalog of Tens of Thousands of Viruses from Human Metagenomes Reveals Hidden Associations with Chronic Diseases.</title>
        <authorList>
            <person name="Tisza M.J."/>
            <person name="Buck C.B."/>
        </authorList>
    </citation>
    <scope>NUCLEOTIDE SEQUENCE</scope>
    <source>
        <strain evidence="5">Ct7aK2</strain>
    </source>
</reference>
<keyword evidence="1" id="KW-1188">Viral release from host cell</keyword>
<keyword evidence="1" id="KW-0118">Viral capsid assembly</keyword>